<keyword evidence="1" id="KW-0175">Coiled coil</keyword>
<evidence type="ECO:0000313" key="4">
    <source>
        <dbReference type="EMBL" id="KAG0723233.1"/>
    </source>
</evidence>
<feature type="transmembrane region" description="Helical" evidence="3">
    <location>
        <begin position="527"/>
        <end position="548"/>
    </location>
</feature>
<dbReference type="PANTHER" id="PTHR11360">
    <property type="entry name" value="MONOCARBOXYLATE TRANSPORTER"/>
    <property type="match status" value="1"/>
</dbReference>
<feature type="transmembrane region" description="Helical" evidence="3">
    <location>
        <begin position="165"/>
        <end position="183"/>
    </location>
</feature>
<dbReference type="Gene3D" id="1.20.1250.20">
    <property type="entry name" value="MFS general substrate transporter like domains"/>
    <property type="match status" value="2"/>
</dbReference>
<feature type="region of interest" description="Disordered" evidence="2">
    <location>
        <begin position="1"/>
        <end position="20"/>
    </location>
</feature>
<reference evidence="4" key="1">
    <citation type="submission" date="2020-07" db="EMBL/GenBank/DDBJ databases">
        <title>The High-quality genome of the commercially important snow crab, Chionoecetes opilio.</title>
        <authorList>
            <person name="Jeong J.-H."/>
            <person name="Ryu S."/>
        </authorList>
    </citation>
    <scope>NUCLEOTIDE SEQUENCE</scope>
    <source>
        <strain evidence="4">MADBK_172401_WGS</strain>
        <tissue evidence="4">Digestive gland</tissue>
    </source>
</reference>
<evidence type="ECO:0000256" key="3">
    <source>
        <dbReference type="SAM" id="Phobius"/>
    </source>
</evidence>
<dbReference type="Pfam" id="PF07690">
    <property type="entry name" value="MFS_1"/>
    <property type="match status" value="1"/>
</dbReference>
<comment type="caution">
    <text evidence="4">The sequence shown here is derived from an EMBL/GenBank/DDBJ whole genome shotgun (WGS) entry which is preliminary data.</text>
</comment>
<feature type="transmembrane region" description="Helical" evidence="3">
    <location>
        <begin position="683"/>
        <end position="704"/>
    </location>
</feature>
<feature type="transmembrane region" description="Helical" evidence="3">
    <location>
        <begin position="255"/>
        <end position="276"/>
    </location>
</feature>
<sequence>MGAYTYEEEPVTPPLGGVEPALTLGTIEEAKEYSTADESEAETLVDPPQDVSIEIRIGGEEKDEVEEQEDEEEQEVEEACNHLTLWESHPDVDGGWAWVILIAMFGVFLITSGLINTTGMFYVQMLIQYGHSRSYTAWVGSLINAFFMLTGPLSFMFIQVMGARAALIWGSIIMATGYIASAFTTTLEALFFTYGVIVAVGMSFAYSGQITALNQYFYKRHSIATSTAMVGIGLGMFFLSTLTEYTIKEYGWQGAYIWNAGLSLQIAVFGALIFPLQPIPEGKKTQQEAEENLAKQSRPLKGLRPSKSRMLLEKSLNHRSFSSLRLSAEASFLSHSQISLQAPTHHVNLLSNQHSFCSKGSHLVGSIRSNGHSFCRDSHAELSHFDLRSNQFSFYQRDSFLDFGLHSNAHSFCSRRDSQAGLNGIKSNPHSFIHHHHILLEGEGDSLKGSCGGGRARFMLREGDCDLGCCEPEEDDTGANDMRGHSAAGKNKTRCVMSFQKVKQKLCATLAVLSSKSEGSVLMEARFWLVGVAYFLAMLGTICFFIIYKDYAVSKGVGEYYTIALSGIGIGDLVGRMTTGIFVSSEFVNPVLTFSIVMLVCGLVVLTHAFIHTSTQFLILTAIFGILNGSLNVLIAVTPSLVFGRDKLSTVFGYILFLGGAGALIGAPIAGSIVDATGSFNGVVGFSSGSLVAGAGLMFCCYLVHRNTLLAQTQDQEV</sequence>
<dbReference type="EMBL" id="JACEEZ010008518">
    <property type="protein sequence ID" value="KAG0723233.1"/>
    <property type="molecule type" value="Genomic_DNA"/>
</dbReference>
<feature type="coiled-coil region" evidence="1">
    <location>
        <begin position="55"/>
        <end position="82"/>
    </location>
</feature>
<dbReference type="InterPro" id="IPR036259">
    <property type="entry name" value="MFS_trans_sf"/>
</dbReference>
<name>A0A8J4Y874_CHIOP</name>
<feature type="transmembrane region" description="Helical" evidence="3">
    <location>
        <begin position="223"/>
        <end position="243"/>
    </location>
</feature>
<gene>
    <name evidence="4" type="primary">Slc16a14</name>
    <name evidence="4" type="ORF">GWK47_043049</name>
</gene>
<feature type="transmembrane region" description="Helical" evidence="3">
    <location>
        <begin position="189"/>
        <end position="211"/>
    </location>
</feature>
<keyword evidence="3" id="KW-1133">Transmembrane helix</keyword>
<proteinExistence type="predicted"/>
<feature type="transmembrane region" description="Helical" evidence="3">
    <location>
        <begin position="617"/>
        <end position="644"/>
    </location>
</feature>
<keyword evidence="3" id="KW-0472">Membrane</keyword>
<dbReference type="SUPFAM" id="SSF103473">
    <property type="entry name" value="MFS general substrate transporter"/>
    <property type="match status" value="1"/>
</dbReference>
<dbReference type="OrthoDB" id="2213137at2759"/>
<organism evidence="4 5">
    <name type="scientific">Chionoecetes opilio</name>
    <name type="common">Atlantic snow crab</name>
    <name type="synonym">Cancer opilio</name>
    <dbReference type="NCBI Taxonomy" id="41210"/>
    <lineage>
        <taxon>Eukaryota</taxon>
        <taxon>Metazoa</taxon>
        <taxon>Ecdysozoa</taxon>
        <taxon>Arthropoda</taxon>
        <taxon>Crustacea</taxon>
        <taxon>Multicrustacea</taxon>
        <taxon>Malacostraca</taxon>
        <taxon>Eumalacostraca</taxon>
        <taxon>Eucarida</taxon>
        <taxon>Decapoda</taxon>
        <taxon>Pleocyemata</taxon>
        <taxon>Brachyura</taxon>
        <taxon>Eubrachyura</taxon>
        <taxon>Majoidea</taxon>
        <taxon>Majidae</taxon>
        <taxon>Chionoecetes</taxon>
    </lineage>
</organism>
<dbReference type="PANTHER" id="PTHR11360:SF310">
    <property type="entry name" value="MONOCARBOXYLATE TRANSPORTER 9-LIKE"/>
    <property type="match status" value="1"/>
</dbReference>
<dbReference type="Proteomes" id="UP000770661">
    <property type="component" value="Unassembled WGS sequence"/>
</dbReference>
<dbReference type="AlphaFoldDB" id="A0A8J4Y874"/>
<keyword evidence="3" id="KW-0812">Transmembrane</keyword>
<protein>
    <submittedName>
        <fullName evidence="4">Monocarboxylate transporter 14</fullName>
    </submittedName>
</protein>
<feature type="compositionally biased region" description="Acidic residues" evidence="2">
    <location>
        <begin position="1"/>
        <end position="10"/>
    </location>
</feature>
<evidence type="ECO:0000256" key="2">
    <source>
        <dbReference type="SAM" id="MobiDB-lite"/>
    </source>
</evidence>
<feature type="transmembrane region" description="Helical" evidence="3">
    <location>
        <begin position="591"/>
        <end position="611"/>
    </location>
</feature>
<feature type="transmembrane region" description="Helical" evidence="3">
    <location>
        <begin position="95"/>
        <end position="115"/>
    </location>
</feature>
<keyword evidence="5" id="KW-1185">Reference proteome</keyword>
<dbReference type="InterPro" id="IPR011701">
    <property type="entry name" value="MFS"/>
</dbReference>
<feature type="transmembrane region" description="Helical" evidence="3">
    <location>
        <begin position="651"/>
        <end position="671"/>
    </location>
</feature>
<accession>A0A8J4Y874</accession>
<feature type="transmembrane region" description="Helical" evidence="3">
    <location>
        <begin position="560"/>
        <end position="579"/>
    </location>
</feature>
<evidence type="ECO:0000313" key="5">
    <source>
        <dbReference type="Proteomes" id="UP000770661"/>
    </source>
</evidence>
<evidence type="ECO:0000256" key="1">
    <source>
        <dbReference type="SAM" id="Coils"/>
    </source>
</evidence>
<dbReference type="InterPro" id="IPR050327">
    <property type="entry name" value="Proton-linked_MCT"/>
</dbReference>
<dbReference type="GO" id="GO:0008028">
    <property type="term" value="F:monocarboxylic acid transmembrane transporter activity"/>
    <property type="evidence" value="ECO:0007669"/>
    <property type="project" value="TreeGrafter"/>
</dbReference>
<feature type="transmembrane region" description="Helical" evidence="3">
    <location>
        <begin position="135"/>
        <end position="158"/>
    </location>
</feature>